<evidence type="ECO:0000256" key="1">
    <source>
        <dbReference type="ARBA" id="ARBA00004418"/>
    </source>
</evidence>
<gene>
    <name evidence="7" type="ORF">SAMN05421665_2212</name>
</gene>
<dbReference type="PANTHER" id="PTHR33376:SF7">
    <property type="entry name" value="C4-DICARBOXYLATE-BINDING PROTEIN DCTB"/>
    <property type="match status" value="1"/>
</dbReference>
<organism evidence="7 8">
    <name type="scientific">Yoonia rosea</name>
    <dbReference type="NCBI Taxonomy" id="287098"/>
    <lineage>
        <taxon>Bacteria</taxon>
        <taxon>Pseudomonadati</taxon>
        <taxon>Pseudomonadota</taxon>
        <taxon>Alphaproteobacteria</taxon>
        <taxon>Rhodobacterales</taxon>
        <taxon>Paracoccaceae</taxon>
        <taxon>Yoonia</taxon>
    </lineage>
</organism>
<accession>A0A1R3X588</accession>
<dbReference type="InterPro" id="IPR018389">
    <property type="entry name" value="DctP_fam"/>
</dbReference>
<evidence type="ECO:0000256" key="6">
    <source>
        <dbReference type="SAM" id="SignalP"/>
    </source>
</evidence>
<dbReference type="Pfam" id="PF03480">
    <property type="entry name" value="DctP"/>
    <property type="match status" value="1"/>
</dbReference>
<sequence length="402" mass="42415">MQNASSSHWLTLKKWLIASSFLCVAAPLAAEPVTLTAINGSTTVSGELLDFTGDTYIIDSTLGPLRVQASSVECSGPGCPGAELSADSIVAWDVSLWGQRRAFTEHIERIAELVDQKTDGRFTLNLSYGGLAPARENLEGIQAGTFEMAQFCAGYHPEKTPTVTVLELPFLGVSTLEQEVAVSFAVYEHPATVADMARWNATILMPSPQPQNNILGVGFPPTSLASFNGMQIRAAGGVGQAVEALGAVASVIPAPQVAEALRDGTVSAVAFAPHAHMAFGTLDSGTWWTTNLNPGTTNCPVVVNTSALERLPSAHRVALLSSVGEAIDYYVDNYNGATMDAWGPALAERDIVEITINDEITTAINREVAGPAAAQWIAEQSAAGFPAQELYDLVKEVVAATN</sequence>
<dbReference type="STRING" id="287098.SAMN05421665_2212"/>
<feature type="chain" id="PRO_5013023558" evidence="6">
    <location>
        <begin position="26"/>
        <end position="402"/>
    </location>
</feature>
<protein>
    <submittedName>
        <fullName evidence="7">TRAP-type C4-dicarboxylate transport system, substrate-binding protein</fullName>
    </submittedName>
</protein>
<dbReference type="AlphaFoldDB" id="A0A1R3X588"/>
<dbReference type="InterPro" id="IPR038404">
    <property type="entry name" value="TRAP_DctP_sf"/>
</dbReference>
<evidence type="ECO:0000256" key="4">
    <source>
        <dbReference type="ARBA" id="ARBA00022729"/>
    </source>
</evidence>
<keyword evidence="8" id="KW-1185">Reference proteome</keyword>
<dbReference type="EMBL" id="FTPR01000001">
    <property type="protein sequence ID" value="SIT86063.1"/>
    <property type="molecule type" value="Genomic_DNA"/>
</dbReference>
<evidence type="ECO:0000313" key="7">
    <source>
        <dbReference type="EMBL" id="SIT86063.1"/>
    </source>
</evidence>
<dbReference type="Proteomes" id="UP000186997">
    <property type="component" value="Unassembled WGS sequence"/>
</dbReference>
<proteinExistence type="inferred from homology"/>
<comment type="subcellular location">
    <subcellularLocation>
        <location evidence="1">Periplasm</location>
    </subcellularLocation>
</comment>
<evidence type="ECO:0000256" key="2">
    <source>
        <dbReference type="ARBA" id="ARBA00009023"/>
    </source>
</evidence>
<dbReference type="Gene3D" id="3.40.190.170">
    <property type="entry name" value="Bacterial extracellular solute-binding protein, family 7"/>
    <property type="match status" value="1"/>
</dbReference>
<dbReference type="RefSeq" id="WP_084190779.1">
    <property type="nucleotide sequence ID" value="NZ_FTPR01000001.1"/>
</dbReference>
<dbReference type="GO" id="GO:0055085">
    <property type="term" value="P:transmembrane transport"/>
    <property type="evidence" value="ECO:0007669"/>
    <property type="project" value="InterPro"/>
</dbReference>
<feature type="signal peptide" evidence="6">
    <location>
        <begin position="1"/>
        <end position="25"/>
    </location>
</feature>
<keyword evidence="4 6" id="KW-0732">Signal</keyword>
<keyword evidence="5" id="KW-0574">Periplasm</keyword>
<comment type="similarity">
    <text evidence="2">Belongs to the bacterial solute-binding protein 7 family.</text>
</comment>
<evidence type="ECO:0000313" key="8">
    <source>
        <dbReference type="Proteomes" id="UP000186997"/>
    </source>
</evidence>
<evidence type="ECO:0000256" key="5">
    <source>
        <dbReference type="ARBA" id="ARBA00022764"/>
    </source>
</evidence>
<evidence type="ECO:0000256" key="3">
    <source>
        <dbReference type="ARBA" id="ARBA00022448"/>
    </source>
</evidence>
<dbReference type="PANTHER" id="PTHR33376">
    <property type="match status" value="1"/>
</dbReference>
<reference evidence="8" key="1">
    <citation type="submission" date="2017-01" db="EMBL/GenBank/DDBJ databases">
        <authorList>
            <person name="Varghese N."/>
            <person name="Submissions S."/>
        </authorList>
    </citation>
    <scope>NUCLEOTIDE SEQUENCE [LARGE SCALE GENOMIC DNA]</scope>
    <source>
        <strain evidence="8">DSM 29591</strain>
    </source>
</reference>
<dbReference type="OrthoDB" id="7818209at2"/>
<dbReference type="GO" id="GO:0042597">
    <property type="term" value="C:periplasmic space"/>
    <property type="evidence" value="ECO:0007669"/>
    <property type="project" value="UniProtKB-SubCell"/>
</dbReference>
<name>A0A1R3X588_9RHOB</name>
<keyword evidence="3" id="KW-0813">Transport</keyword>